<dbReference type="EMBL" id="JAKEKT020000009">
    <property type="protein sequence ID" value="KAL1648433.1"/>
    <property type="molecule type" value="Genomic_DNA"/>
</dbReference>
<gene>
    <name evidence="9" type="ORF">SLS58_002188</name>
</gene>
<feature type="compositionally biased region" description="Gly residues" evidence="6">
    <location>
        <begin position="245"/>
        <end position="258"/>
    </location>
</feature>
<evidence type="ECO:0000256" key="3">
    <source>
        <dbReference type="ARBA" id="ARBA00022989"/>
    </source>
</evidence>
<feature type="compositionally biased region" description="Gly residues" evidence="6">
    <location>
        <begin position="228"/>
        <end position="237"/>
    </location>
</feature>
<reference evidence="9 10" key="1">
    <citation type="journal article" date="2023" name="Plant Dis.">
        <title>First Report of Diplodia intermedia Causing Canker and Dieback Diseases on Apple Trees in Canada.</title>
        <authorList>
            <person name="Ellouze W."/>
            <person name="Ilyukhin E."/>
            <person name="Sulman M."/>
            <person name="Ali S."/>
        </authorList>
    </citation>
    <scope>NUCLEOTIDE SEQUENCE [LARGE SCALE GENOMIC DNA]</scope>
    <source>
        <strain evidence="9 10">M45-28</strain>
    </source>
</reference>
<evidence type="ECO:0000256" key="6">
    <source>
        <dbReference type="SAM" id="MobiDB-lite"/>
    </source>
</evidence>
<feature type="region of interest" description="Disordered" evidence="6">
    <location>
        <begin position="215"/>
        <end position="288"/>
    </location>
</feature>
<keyword evidence="2 7" id="KW-0812">Transmembrane</keyword>
<dbReference type="SUPFAM" id="SSF56112">
    <property type="entry name" value="Protein kinase-like (PK-like)"/>
    <property type="match status" value="1"/>
</dbReference>
<feature type="compositionally biased region" description="Low complexity" evidence="6">
    <location>
        <begin position="303"/>
        <end position="333"/>
    </location>
</feature>
<keyword evidence="10" id="KW-1185">Reference proteome</keyword>
<evidence type="ECO:0000259" key="8">
    <source>
        <dbReference type="Pfam" id="PF20684"/>
    </source>
</evidence>
<feature type="compositionally biased region" description="Gly residues" evidence="6">
    <location>
        <begin position="266"/>
        <end position="276"/>
    </location>
</feature>
<evidence type="ECO:0000313" key="10">
    <source>
        <dbReference type="Proteomes" id="UP001521184"/>
    </source>
</evidence>
<proteinExistence type="inferred from homology"/>
<protein>
    <recommendedName>
        <fullName evidence="8">Rhodopsin domain-containing protein</fullName>
    </recommendedName>
</protein>
<dbReference type="Proteomes" id="UP001521184">
    <property type="component" value="Unassembled WGS sequence"/>
</dbReference>
<dbReference type="PANTHER" id="PTHR33048">
    <property type="entry name" value="PTH11-LIKE INTEGRAL MEMBRANE PROTEIN (AFU_ORTHOLOGUE AFUA_5G11245)"/>
    <property type="match status" value="1"/>
</dbReference>
<sequence>MHLHLTRHLWDVKPEWAEQALKINVMFEILYPVGVTLTKISICLNYLRIFPLQTFNECFCKGAIAYSACWCLSTVIPQIDQYVECPPVSNGPDRVRVNRDCIDQQAFLIATAALNSFSDLCIFLWPARYVWGMHVPREQRWGLIGLFCVGVVICIAGVLRMWFFTVWFRSADPYWDGVWNYVILAVETNAGFVCACLPCCKPLLVRAFPCVFSNSEAPSSSSRRSRRGGGGGGGGGRGSDRDRGGGGGVRGDVGGRGDGVGEEGVDGGGAVGGGQDAGETPSPLDPGYWRVVKKKRSSWSMWGWGTSSTGGTTMTTGTTTTGTTATTTTTTTSRSREDRRKSKMSAAVTGGTGLLGSVADGGGNKSDTMILMDDLSGNTDYHHADLVEEQESVLADDHEPQLRTTDDTTATEIVDLELGFDIKPANIFVVSVDSDSKYSYQFKLGDLGQSHFKTMAPLGIPLPDKGSYGTRTYGNEYTHGIPLSVRPSVDIWSFGCICSEAAVWVVRGHDGLEQYRTLRQQATSGIPGFHDSDSFHNGLEVLPCFLETLEDLKYSLRANEIVTKPILDVIPDMLTPQISRQNAKQV</sequence>
<dbReference type="Gene3D" id="1.10.510.10">
    <property type="entry name" value="Transferase(Phosphotransferase) domain 1"/>
    <property type="match status" value="1"/>
</dbReference>
<evidence type="ECO:0000313" key="9">
    <source>
        <dbReference type="EMBL" id="KAL1648433.1"/>
    </source>
</evidence>
<comment type="subcellular location">
    <subcellularLocation>
        <location evidence="1">Membrane</location>
        <topology evidence="1">Multi-pass membrane protein</topology>
    </subcellularLocation>
</comment>
<dbReference type="Pfam" id="PF20684">
    <property type="entry name" value="Fung_rhodopsin"/>
    <property type="match status" value="1"/>
</dbReference>
<evidence type="ECO:0000256" key="5">
    <source>
        <dbReference type="ARBA" id="ARBA00038359"/>
    </source>
</evidence>
<feature type="domain" description="Rhodopsin" evidence="8">
    <location>
        <begin position="5"/>
        <end position="205"/>
    </location>
</feature>
<accession>A0ABR3TZV9</accession>
<evidence type="ECO:0000256" key="4">
    <source>
        <dbReference type="ARBA" id="ARBA00023136"/>
    </source>
</evidence>
<dbReference type="InterPro" id="IPR011009">
    <property type="entry name" value="Kinase-like_dom_sf"/>
</dbReference>
<evidence type="ECO:0000256" key="2">
    <source>
        <dbReference type="ARBA" id="ARBA00022692"/>
    </source>
</evidence>
<feature type="transmembrane region" description="Helical" evidence="7">
    <location>
        <begin position="143"/>
        <end position="163"/>
    </location>
</feature>
<comment type="caution">
    <text evidence="9">The sequence shown here is derived from an EMBL/GenBank/DDBJ whole genome shotgun (WGS) entry which is preliminary data.</text>
</comment>
<dbReference type="InterPro" id="IPR049326">
    <property type="entry name" value="Rhodopsin_dom_fungi"/>
</dbReference>
<name>A0ABR3TZV9_9PEZI</name>
<keyword evidence="4 7" id="KW-0472">Membrane</keyword>
<feature type="region of interest" description="Disordered" evidence="6">
    <location>
        <begin position="303"/>
        <end position="347"/>
    </location>
</feature>
<organism evidence="9 10">
    <name type="scientific">Diplodia intermedia</name>
    <dbReference type="NCBI Taxonomy" id="856260"/>
    <lineage>
        <taxon>Eukaryota</taxon>
        <taxon>Fungi</taxon>
        <taxon>Dikarya</taxon>
        <taxon>Ascomycota</taxon>
        <taxon>Pezizomycotina</taxon>
        <taxon>Dothideomycetes</taxon>
        <taxon>Dothideomycetes incertae sedis</taxon>
        <taxon>Botryosphaeriales</taxon>
        <taxon>Botryosphaeriaceae</taxon>
        <taxon>Diplodia</taxon>
    </lineage>
</organism>
<evidence type="ECO:0000256" key="1">
    <source>
        <dbReference type="ARBA" id="ARBA00004141"/>
    </source>
</evidence>
<feature type="transmembrane region" description="Helical" evidence="7">
    <location>
        <begin position="106"/>
        <end position="131"/>
    </location>
</feature>
<keyword evidence="3 7" id="KW-1133">Transmembrane helix</keyword>
<dbReference type="PANTHER" id="PTHR33048:SF129">
    <property type="entry name" value="INTEGRAL MEMBRANE PROTEIN-RELATED"/>
    <property type="match status" value="1"/>
</dbReference>
<evidence type="ECO:0000256" key="7">
    <source>
        <dbReference type="SAM" id="Phobius"/>
    </source>
</evidence>
<dbReference type="InterPro" id="IPR052337">
    <property type="entry name" value="SAT4-like"/>
</dbReference>
<comment type="similarity">
    <text evidence="5">Belongs to the SAT4 family.</text>
</comment>